<evidence type="ECO:0000313" key="5">
    <source>
        <dbReference type="EMBL" id="TCP19230.1"/>
    </source>
</evidence>
<comment type="similarity">
    <text evidence="4">Belongs to the L/F-transferase family.</text>
</comment>
<dbReference type="RefSeq" id="WP_119012269.1">
    <property type="nucleotide sequence ID" value="NZ_QXNC01000004.1"/>
</dbReference>
<keyword evidence="3 4" id="KW-0012">Acyltransferase</keyword>
<reference evidence="5 6" key="1">
    <citation type="submission" date="2019-03" db="EMBL/GenBank/DDBJ databases">
        <title>Genomic Encyclopedia of Type Strains, Phase IV (KMG-IV): sequencing the most valuable type-strain genomes for metagenomic binning, comparative biology and taxonomic classification.</title>
        <authorList>
            <person name="Goeker M."/>
        </authorList>
    </citation>
    <scope>NUCLEOTIDE SEQUENCE [LARGE SCALE GENOMIC DNA]</scope>
    <source>
        <strain evidence="5 6">DSM 1837</strain>
    </source>
</reference>
<dbReference type="GO" id="GO:0005737">
    <property type="term" value="C:cytoplasm"/>
    <property type="evidence" value="ECO:0007669"/>
    <property type="project" value="UniProtKB-SubCell"/>
</dbReference>
<keyword evidence="6" id="KW-1185">Reference proteome</keyword>
<dbReference type="Gene3D" id="3.40.630.70">
    <property type="entry name" value="Leucyl/phenylalanyl-tRNA-protein transferase, C-terminal domain"/>
    <property type="match status" value="1"/>
</dbReference>
<evidence type="ECO:0000313" key="6">
    <source>
        <dbReference type="Proteomes" id="UP000295182"/>
    </source>
</evidence>
<comment type="function">
    <text evidence="4">Functions in the N-end rule pathway of protein degradation where it conjugates Leu, Phe and, less efficiently, Met from aminoacyl-tRNAs to the N-termini of proteins containing an N-terminal arginine or lysine.</text>
</comment>
<dbReference type="Gene3D" id="3.30.70.3550">
    <property type="entry name" value="Leucyl/phenylalanyl-tRNA-protein transferase, N-terminal domain"/>
    <property type="match status" value="1"/>
</dbReference>
<dbReference type="InterPro" id="IPR016181">
    <property type="entry name" value="Acyl_CoA_acyltransferase"/>
</dbReference>
<evidence type="ECO:0000256" key="4">
    <source>
        <dbReference type="HAMAP-Rule" id="MF_00688"/>
    </source>
</evidence>
<dbReference type="PANTHER" id="PTHR30098">
    <property type="entry name" value="LEUCYL/PHENYLALANYL-TRNA--PROTEIN TRANSFERASE"/>
    <property type="match status" value="1"/>
</dbReference>
<sequence>MPPHLHWLEPQDPFPSATLAWGPEDPAPGLLAAGHHLDAEHLQRAYSEGIFPWFGTGQPVLWWSPDPRMVLRPQEFRLHRSLRRTLLKFRAQRGCEIRVDSAFEEVMRACANTARPGQDGTWIVPGVIQAYAAFHAAGHAHSVETWIDGRLVGGLYCVGIGRAVFGESMFAHQTDASKIALAALVCLCRQQGVTLIDCQQNTRHLASLGAREIARDLFLQHVRQTRSQPPLRWQFDPVYWNALLPPEAIAA</sequence>
<comment type="catalytic activity">
    <reaction evidence="4">
        <text>N-terminal L-lysyl-[protein] + L-leucyl-tRNA(Leu) = N-terminal L-leucyl-L-lysyl-[protein] + tRNA(Leu) + H(+)</text>
        <dbReference type="Rhea" id="RHEA:12340"/>
        <dbReference type="Rhea" id="RHEA-COMP:9613"/>
        <dbReference type="Rhea" id="RHEA-COMP:9622"/>
        <dbReference type="Rhea" id="RHEA-COMP:12670"/>
        <dbReference type="Rhea" id="RHEA-COMP:12671"/>
        <dbReference type="ChEBI" id="CHEBI:15378"/>
        <dbReference type="ChEBI" id="CHEBI:65249"/>
        <dbReference type="ChEBI" id="CHEBI:78442"/>
        <dbReference type="ChEBI" id="CHEBI:78494"/>
        <dbReference type="ChEBI" id="CHEBI:133043"/>
        <dbReference type="EC" id="2.3.2.6"/>
    </reaction>
</comment>
<dbReference type="InterPro" id="IPR004616">
    <property type="entry name" value="Leu/Phe-tRNA_Trfase"/>
</dbReference>
<evidence type="ECO:0000256" key="2">
    <source>
        <dbReference type="ARBA" id="ARBA00022679"/>
    </source>
</evidence>
<evidence type="ECO:0000256" key="3">
    <source>
        <dbReference type="ARBA" id="ARBA00023315"/>
    </source>
</evidence>
<comment type="catalytic activity">
    <reaction evidence="4">
        <text>N-terminal L-arginyl-[protein] + L-leucyl-tRNA(Leu) = N-terminal L-leucyl-L-arginyl-[protein] + tRNA(Leu) + H(+)</text>
        <dbReference type="Rhea" id="RHEA:50416"/>
        <dbReference type="Rhea" id="RHEA-COMP:9613"/>
        <dbReference type="Rhea" id="RHEA-COMP:9622"/>
        <dbReference type="Rhea" id="RHEA-COMP:12672"/>
        <dbReference type="Rhea" id="RHEA-COMP:12673"/>
        <dbReference type="ChEBI" id="CHEBI:15378"/>
        <dbReference type="ChEBI" id="CHEBI:64719"/>
        <dbReference type="ChEBI" id="CHEBI:78442"/>
        <dbReference type="ChEBI" id="CHEBI:78494"/>
        <dbReference type="ChEBI" id="CHEBI:133044"/>
        <dbReference type="EC" id="2.3.2.6"/>
    </reaction>
</comment>
<dbReference type="EMBL" id="SLXH01000006">
    <property type="protein sequence ID" value="TCP19230.1"/>
    <property type="molecule type" value="Genomic_DNA"/>
</dbReference>
<gene>
    <name evidence="4" type="primary">aat</name>
    <name evidence="5" type="ORF">EV674_10673</name>
</gene>
<comment type="subcellular location">
    <subcellularLocation>
        <location evidence="4">Cytoplasm</location>
    </subcellularLocation>
</comment>
<dbReference type="HAMAP" id="MF_00688">
    <property type="entry name" value="Leu_Phe_trans"/>
    <property type="match status" value="1"/>
</dbReference>
<dbReference type="Pfam" id="PF03588">
    <property type="entry name" value="Leu_Phe_trans"/>
    <property type="match status" value="1"/>
</dbReference>
<dbReference type="OrthoDB" id="9790282at2"/>
<dbReference type="InterPro" id="IPR042221">
    <property type="entry name" value="Leu/Phe-tRNA_Trfase_N"/>
</dbReference>
<comment type="catalytic activity">
    <reaction evidence="4">
        <text>L-phenylalanyl-tRNA(Phe) + an N-terminal L-alpha-aminoacyl-[protein] = an N-terminal L-phenylalanyl-L-alpha-aminoacyl-[protein] + tRNA(Phe)</text>
        <dbReference type="Rhea" id="RHEA:43632"/>
        <dbReference type="Rhea" id="RHEA-COMP:9668"/>
        <dbReference type="Rhea" id="RHEA-COMP:9699"/>
        <dbReference type="Rhea" id="RHEA-COMP:10636"/>
        <dbReference type="Rhea" id="RHEA-COMP:10637"/>
        <dbReference type="ChEBI" id="CHEBI:78442"/>
        <dbReference type="ChEBI" id="CHEBI:78531"/>
        <dbReference type="ChEBI" id="CHEBI:78597"/>
        <dbReference type="ChEBI" id="CHEBI:83561"/>
        <dbReference type="EC" id="2.3.2.6"/>
    </reaction>
</comment>
<dbReference type="Proteomes" id="UP000295182">
    <property type="component" value="Unassembled WGS sequence"/>
</dbReference>
<dbReference type="EC" id="2.3.2.6" evidence="4"/>
<keyword evidence="2 4" id="KW-0808">Transferase</keyword>
<proteinExistence type="inferred from homology"/>
<organism evidence="5 6">
    <name type="scientific">Simplicispira metamorpha</name>
    <dbReference type="NCBI Taxonomy" id="80881"/>
    <lineage>
        <taxon>Bacteria</taxon>
        <taxon>Pseudomonadati</taxon>
        <taxon>Pseudomonadota</taxon>
        <taxon>Betaproteobacteria</taxon>
        <taxon>Burkholderiales</taxon>
        <taxon>Comamonadaceae</taxon>
        <taxon>Simplicispira</taxon>
    </lineage>
</organism>
<evidence type="ECO:0000256" key="1">
    <source>
        <dbReference type="ARBA" id="ARBA00022490"/>
    </source>
</evidence>
<dbReference type="NCBIfam" id="TIGR00667">
    <property type="entry name" value="aat"/>
    <property type="match status" value="1"/>
</dbReference>
<dbReference type="AlphaFoldDB" id="A0A4R2NDJ9"/>
<dbReference type="GO" id="GO:0030163">
    <property type="term" value="P:protein catabolic process"/>
    <property type="evidence" value="ECO:0007669"/>
    <property type="project" value="UniProtKB-UniRule"/>
</dbReference>
<dbReference type="PANTHER" id="PTHR30098:SF2">
    <property type="entry name" value="LEUCYL_PHENYLALANYL-TRNA--PROTEIN TRANSFERASE"/>
    <property type="match status" value="1"/>
</dbReference>
<name>A0A4R2NDJ9_9BURK</name>
<protein>
    <recommendedName>
        <fullName evidence="4">Leucyl/phenylalanyl-tRNA--protein transferase</fullName>
        <ecNumber evidence="4">2.3.2.6</ecNumber>
    </recommendedName>
    <alternativeName>
        <fullName evidence="4">L/F-transferase</fullName>
    </alternativeName>
    <alternativeName>
        <fullName evidence="4">Leucyltransferase</fullName>
    </alternativeName>
    <alternativeName>
        <fullName evidence="4">Phenyalanyltransferase</fullName>
    </alternativeName>
</protein>
<dbReference type="SUPFAM" id="SSF55729">
    <property type="entry name" value="Acyl-CoA N-acyltransferases (Nat)"/>
    <property type="match status" value="1"/>
</dbReference>
<dbReference type="GO" id="GO:0008914">
    <property type="term" value="F:leucyl-tRNA--protein transferase activity"/>
    <property type="evidence" value="ECO:0007669"/>
    <property type="project" value="UniProtKB-UniRule"/>
</dbReference>
<accession>A0A4R2NDJ9</accession>
<dbReference type="InterPro" id="IPR042203">
    <property type="entry name" value="Leu/Phe-tRNA_Trfase_C"/>
</dbReference>
<comment type="caution">
    <text evidence="5">The sequence shown here is derived from an EMBL/GenBank/DDBJ whole genome shotgun (WGS) entry which is preliminary data.</text>
</comment>
<keyword evidence="1 4" id="KW-0963">Cytoplasm</keyword>